<dbReference type="PANTHER" id="PTHR36923">
    <property type="entry name" value="FERREDOXIN"/>
    <property type="match status" value="1"/>
</dbReference>
<dbReference type="SUPFAM" id="SSF54862">
    <property type="entry name" value="4Fe-4S ferredoxins"/>
    <property type="match status" value="1"/>
</dbReference>
<evidence type="ECO:0000256" key="8">
    <source>
        <dbReference type="SAM" id="MobiDB-lite"/>
    </source>
</evidence>
<dbReference type="Pfam" id="PF13370">
    <property type="entry name" value="Fer4_13"/>
    <property type="match status" value="1"/>
</dbReference>
<comment type="cofactor">
    <cofactor evidence="1">
        <name>[3Fe-4S] cluster</name>
        <dbReference type="ChEBI" id="CHEBI:21137"/>
    </cofactor>
</comment>
<evidence type="ECO:0000256" key="6">
    <source>
        <dbReference type="ARBA" id="ARBA00023014"/>
    </source>
</evidence>
<keyword evidence="5" id="KW-0408">Iron</keyword>
<keyword evidence="10" id="KW-1185">Reference proteome</keyword>
<keyword evidence="3" id="KW-0479">Metal-binding</keyword>
<keyword evidence="6" id="KW-0411">Iron-sulfur</keyword>
<evidence type="ECO:0000256" key="4">
    <source>
        <dbReference type="ARBA" id="ARBA00022982"/>
    </source>
</evidence>
<evidence type="ECO:0000256" key="7">
    <source>
        <dbReference type="ARBA" id="ARBA00023291"/>
    </source>
</evidence>
<organism evidence="9 10">
    <name type="scientific">Mycolicibacterium pallens</name>
    <dbReference type="NCBI Taxonomy" id="370524"/>
    <lineage>
        <taxon>Bacteria</taxon>
        <taxon>Bacillati</taxon>
        <taxon>Actinomycetota</taxon>
        <taxon>Actinomycetes</taxon>
        <taxon>Mycobacteriales</taxon>
        <taxon>Mycobacteriaceae</taxon>
        <taxon>Mycolicibacterium</taxon>
    </lineage>
</organism>
<sequence length="83" mass="9145">MRARIDPTRCQGYGICVEVAPKHFTYDDWGFVQAVQIDADGEHHAAVQHALEQCPIHAIRWIDSPPTAQAKDPSTGNPVRPVG</sequence>
<reference evidence="9 10" key="1">
    <citation type="submission" date="2021-07" db="EMBL/GenBank/DDBJ databases">
        <title>Whole genome sequencing of non-tuberculosis mycobacteria type-strains.</title>
        <authorList>
            <person name="Igarashi Y."/>
            <person name="Osugi A."/>
            <person name="Mitarai S."/>
        </authorList>
    </citation>
    <scope>NUCLEOTIDE SEQUENCE [LARGE SCALE GENOMIC DNA]</scope>
    <source>
        <strain evidence="9 10">JCM 16370</strain>
    </source>
</reference>
<dbReference type="EMBL" id="CP080333">
    <property type="protein sequence ID" value="QYL15592.1"/>
    <property type="molecule type" value="Genomic_DNA"/>
</dbReference>
<evidence type="ECO:0000313" key="9">
    <source>
        <dbReference type="EMBL" id="QYL15592.1"/>
    </source>
</evidence>
<keyword evidence="2" id="KW-0813">Transport</keyword>
<proteinExistence type="predicted"/>
<evidence type="ECO:0000256" key="5">
    <source>
        <dbReference type="ARBA" id="ARBA00023004"/>
    </source>
</evidence>
<dbReference type="PANTHER" id="PTHR36923:SF3">
    <property type="entry name" value="FERREDOXIN"/>
    <property type="match status" value="1"/>
</dbReference>
<evidence type="ECO:0000256" key="2">
    <source>
        <dbReference type="ARBA" id="ARBA00022448"/>
    </source>
</evidence>
<accession>A0ABX8VD38</accession>
<keyword evidence="7" id="KW-0003">3Fe-4S</keyword>
<evidence type="ECO:0000256" key="1">
    <source>
        <dbReference type="ARBA" id="ARBA00001927"/>
    </source>
</evidence>
<dbReference type="RefSeq" id="WP_071942647.1">
    <property type="nucleotide sequence ID" value="NZ_BAAAVX010000083.1"/>
</dbReference>
<dbReference type="Proteomes" id="UP000825367">
    <property type="component" value="Chromosome"/>
</dbReference>
<name>A0ABX8VD38_9MYCO</name>
<dbReference type="InterPro" id="IPR051269">
    <property type="entry name" value="Fe-S_cluster_ET"/>
</dbReference>
<dbReference type="Gene3D" id="3.30.70.20">
    <property type="match status" value="1"/>
</dbReference>
<evidence type="ECO:0000313" key="10">
    <source>
        <dbReference type="Proteomes" id="UP000825367"/>
    </source>
</evidence>
<feature type="region of interest" description="Disordered" evidence="8">
    <location>
        <begin position="64"/>
        <end position="83"/>
    </location>
</feature>
<protein>
    <submittedName>
        <fullName evidence="9">Ferredoxin</fullName>
    </submittedName>
</protein>
<gene>
    <name evidence="9" type="ORF">K0O64_21190</name>
</gene>
<evidence type="ECO:0000256" key="3">
    <source>
        <dbReference type="ARBA" id="ARBA00022723"/>
    </source>
</evidence>
<keyword evidence="4" id="KW-0249">Electron transport</keyword>